<dbReference type="InterPro" id="IPR016090">
    <property type="entry name" value="PLA2-like_dom"/>
</dbReference>
<organism evidence="10 11">
    <name type="scientific">Hippocampus comes</name>
    <name type="common">Tiger tail seahorse</name>
    <dbReference type="NCBI Taxonomy" id="109280"/>
    <lineage>
        <taxon>Eukaryota</taxon>
        <taxon>Metazoa</taxon>
        <taxon>Chordata</taxon>
        <taxon>Craniata</taxon>
        <taxon>Vertebrata</taxon>
        <taxon>Euteleostomi</taxon>
        <taxon>Actinopterygii</taxon>
        <taxon>Neopterygii</taxon>
        <taxon>Teleostei</taxon>
        <taxon>Neoteleostei</taxon>
        <taxon>Acanthomorphata</taxon>
        <taxon>Syngnathiaria</taxon>
        <taxon>Syngnathiformes</taxon>
        <taxon>Syngnathoidei</taxon>
        <taxon>Syngnathidae</taxon>
        <taxon>Hippocampus</taxon>
    </lineage>
</organism>
<keyword evidence="8" id="KW-0378">Hydrolase</keyword>
<accession>A0A3Q2Y8X0</accession>
<keyword evidence="3 8" id="KW-0964">Secreted</keyword>
<dbReference type="GO" id="GO:0016042">
    <property type="term" value="P:lipid catabolic process"/>
    <property type="evidence" value="ECO:0007669"/>
    <property type="project" value="InterPro"/>
</dbReference>
<feature type="binding site" evidence="6">
    <location>
        <position position="61"/>
    </location>
    <ligand>
        <name>Ca(2+)</name>
        <dbReference type="ChEBI" id="CHEBI:29108"/>
    </ligand>
</feature>
<dbReference type="InterPro" id="IPR033112">
    <property type="entry name" value="PLA2_Asp_AS"/>
</dbReference>
<dbReference type="EC" id="3.1.1.4" evidence="8"/>
<feature type="chain" id="PRO_5018378952" description="Phospholipase A2" evidence="8">
    <location>
        <begin position="28"/>
        <end position="157"/>
    </location>
</feature>
<sequence>MLPVSLQATMNLTARLLLLATACVVSGARLPKALWQFGDMIECAQPGVNPLKYNDYGCWCGFGGTGSPRDDLDMCCYVHDKCYERSRKTPGCTAITDLPYVLVYDFTCSDNQVTCSAMNDKCQAAVCECDRIAAHCFERADFNPKNKNLDPKVHCVN</sequence>
<comment type="cofactor">
    <cofactor evidence="6">
        <name>Ca(2+)</name>
        <dbReference type="ChEBI" id="CHEBI:29108"/>
    </cofactor>
    <text evidence="6">Binds 1 Ca(2+) ion per subunit.</text>
</comment>
<keyword evidence="8" id="KW-0443">Lipid metabolism</keyword>
<evidence type="ECO:0000256" key="7">
    <source>
        <dbReference type="PIRSR" id="PIRSR601211-3"/>
    </source>
</evidence>
<keyword evidence="6 8" id="KW-0106">Calcium</keyword>
<evidence type="ECO:0000313" key="10">
    <source>
        <dbReference type="Ensembl" id="ENSHCOP00000009631.1"/>
    </source>
</evidence>
<name>A0A3Q2Y8X0_HIPCM</name>
<dbReference type="GO" id="GO:0005576">
    <property type="term" value="C:extracellular region"/>
    <property type="evidence" value="ECO:0007669"/>
    <property type="project" value="UniProtKB-SubCell"/>
</dbReference>
<dbReference type="InterPro" id="IPR036444">
    <property type="entry name" value="PLipase_A2_dom_sf"/>
</dbReference>
<feature type="active site" evidence="5">
    <location>
        <position position="130"/>
    </location>
</feature>
<dbReference type="GO" id="GO:0050482">
    <property type="term" value="P:arachidonate secretion"/>
    <property type="evidence" value="ECO:0007669"/>
    <property type="project" value="InterPro"/>
</dbReference>
<evidence type="ECO:0000256" key="4">
    <source>
        <dbReference type="ARBA" id="ARBA00023157"/>
    </source>
</evidence>
<dbReference type="SUPFAM" id="SSF48619">
    <property type="entry name" value="Phospholipase A2, PLA2"/>
    <property type="match status" value="1"/>
</dbReference>
<comment type="catalytic activity">
    <reaction evidence="8">
        <text>a 1,2-diacyl-sn-glycero-3-phosphocholine + H2O = a 1-acyl-sn-glycero-3-phosphocholine + a fatty acid + H(+)</text>
        <dbReference type="Rhea" id="RHEA:15801"/>
        <dbReference type="ChEBI" id="CHEBI:15377"/>
        <dbReference type="ChEBI" id="CHEBI:15378"/>
        <dbReference type="ChEBI" id="CHEBI:28868"/>
        <dbReference type="ChEBI" id="CHEBI:57643"/>
        <dbReference type="ChEBI" id="CHEBI:58168"/>
        <dbReference type="EC" id="3.1.1.4"/>
    </reaction>
</comment>
<dbReference type="GO" id="GO:0047498">
    <property type="term" value="F:calcium-dependent phospholipase A2 activity"/>
    <property type="evidence" value="ECO:0007669"/>
    <property type="project" value="TreeGrafter"/>
</dbReference>
<feature type="disulfide bond" evidence="7">
    <location>
        <begin position="92"/>
        <end position="122"/>
    </location>
</feature>
<dbReference type="Gene3D" id="1.20.90.10">
    <property type="entry name" value="Phospholipase A2 domain"/>
    <property type="match status" value="1"/>
</dbReference>
<dbReference type="OMA" id="NEYGCWC"/>
<dbReference type="InterPro" id="IPR033113">
    <property type="entry name" value="PLA2_histidine"/>
</dbReference>
<proteinExistence type="inferred from homology"/>
<reference evidence="10" key="2">
    <citation type="submission" date="2025-09" db="UniProtKB">
        <authorList>
            <consortium name="Ensembl"/>
        </authorList>
    </citation>
    <scope>IDENTIFICATION</scope>
</reference>
<dbReference type="RefSeq" id="XP_019717191.1">
    <property type="nucleotide sequence ID" value="XM_019861632.1"/>
</dbReference>
<dbReference type="CDD" id="cd00125">
    <property type="entry name" value="PLA2c"/>
    <property type="match status" value="1"/>
</dbReference>
<dbReference type="Ensembl" id="ENSHCOT00000015803.1">
    <property type="protein sequence ID" value="ENSHCOP00000009631.1"/>
    <property type="gene ID" value="ENSHCOG00000012094.1"/>
</dbReference>
<dbReference type="GO" id="GO:0006644">
    <property type="term" value="P:phospholipid metabolic process"/>
    <property type="evidence" value="ECO:0007669"/>
    <property type="project" value="InterPro"/>
</dbReference>
<evidence type="ECO:0000259" key="9">
    <source>
        <dbReference type="SMART" id="SM00085"/>
    </source>
</evidence>
<dbReference type="GeneID" id="109510931"/>
<evidence type="ECO:0000256" key="6">
    <source>
        <dbReference type="PIRSR" id="PIRSR601211-2"/>
    </source>
</evidence>
<reference evidence="10" key="1">
    <citation type="submission" date="2025-08" db="UniProtKB">
        <authorList>
            <consortium name="Ensembl"/>
        </authorList>
    </citation>
    <scope>IDENTIFICATION</scope>
</reference>
<feature type="disulfide bond" evidence="7">
    <location>
        <begin position="115"/>
        <end position="127"/>
    </location>
</feature>
<dbReference type="CTD" id="5319"/>
<dbReference type="Pfam" id="PF00068">
    <property type="entry name" value="Phospholip_A2_1"/>
    <property type="match status" value="1"/>
</dbReference>
<dbReference type="PRINTS" id="PR00389">
    <property type="entry name" value="PHPHLIPASEA2"/>
</dbReference>
<keyword evidence="4 7" id="KW-1015">Disulfide bond</keyword>
<dbReference type="PANTHER" id="PTHR11716:SF106">
    <property type="entry name" value="PHOSPHOLIPASE A2 A2-ACTITOXIN-UCS2A-LIKE"/>
    <property type="match status" value="1"/>
</dbReference>
<comment type="subcellular location">
    <subcellularLocation>
        <location evidence="1 8">Secreted</location>
    </subcellularLocation>
</comment>
<feature type="binding site" evidence="6">
    <location>
        <position position="80"/>
    </location>
    <ligand>
        <name>Ca(2+)</name>
        <dbReference type="ChEBI" id="CHEBI:29108"/>
    </ligand>
</feature>
<dbReference type="InterPro" id="IPR001211">
    <property type="entry name" value="PLA2"/>
</dbReference>
<evidence type="ECO:0000256" key="8">
    <source>
        <dbReference type="RuleBase" id="RU361236"/>
    </source>
</evidence>
<dbReference type="GeneTree" id="ENSGT00940000154885"/>
<dbReference type="FunFam" id="1.20.90.10:FF:000007">
    <property type="entry name" value="Acidic phospholipase A2"/>
    <property type="match status" value="1"/>
</dbReference>
<comment type="similarity">
    <text evidence="2">Belongs to the phospholipase A2 family. Group I subfamily. D49 sub-subfamily.</text>
</comment>
<dbReference type="PANTHER" id="PTHR11716">
    <property type="entry name" value="PHOSPHOLIPASE A2 FAMILY MEMBER"/>
    <property type="match status" value="1"/>
</dbReference>
<dbReference type="GO" id="GO:0005509">
    <property type="term" value="F:calcium ion binding"/>
    <property type="evidence" value="ECO:0007669"/>
    <property type="project" value="InterPro"/>
</dbReference>
<evidence type="ECO:0000313" key="11">
    <source>
        <dbReference type="Proteomes" id="UP000264820"/>
    </source>
</evidence>
<evidence type="ECO:0000256" key="5">
    <source>
        <dbReference type="PIRSR" id="PIRSR601211-1"/>
    </source>
</evidence>
<keyword evidence="11" id="KW-1185">Reference proteome</keyword>
<dbReference type="PROSITE" id="PS00119">
    <property type="entry name" value="PA2_ASP"/>
    <property type="match status" value="1"/>
</dbReference>
<dbReference type="GO" id="GO:0005543">
    <property type="term" value="F:phospholipid binding"/>
    <property type="evidence" value="ECO:0007669"/>
    <property type="project" value="TreeGrafter"/>
</dbReference>
<feature type="disulfide bond" evidence="7">
    <location>
        <begin position="75"/>
        <end position="136"/>
    </location>
</feature>
<dbReference type="STRING" id="109280.ENSHCOP00000009631"/>
<evidence type="ECO:0000256" key="3">
    <source>
        <dbReference type="ARBA" id="ARBA00022525"/>
    </source>
</evidence>
<dbReference type="SMART" id="SM00085">
    <property type="entry name" value="PA2c"/>
    <property type="match status" value="1"/>
</dbReference>
<feature type="active site" evidence="5">
    <location>
        <position position="79"/>
    </location>
</feature>
<dbReference type="PROSITE" id="PS00118">
    <property type="entry name" value="PA2_HIS"/>
    <property type="match status" value="1"/>
</dbReference>
<evidence type="ECO:0000256" key="2">
    <source>
        <dbReference type="ARBA" id="ARBA00007892"/>
    </source>
</evidence>
<dbReference type="Proteomes" id="UP000264820">
    <property type="component" value="Unplaced"/>
</dbReference>
<dbReference type="OrthoDB" id="5841574at2759"/>
<keyword evidence="6" id="KW-0479">Metal-binding</keyword>
<dbReference type="KEGG" id="hcq:109510931"/>
<feature type="signal peptide" evidence="8">
    <location>
        <begin position="1"/>
        <end position="27"/>
    </location>
</feature>
<keyword evidence="8" id="KW-0732">Signal</keyword>
<evidence type="ECO:0000256" key="1">
    <source>
        <dbReference type="ARBA" id="ARBA00004613"/>
    </source>
</evidence>
<feature type="binding site" evidence="6">
    <location>
        <position position="63"/>
    </location>
    <ligand>
        <name>Ca(2+)</name>
        <dbReference type="ChEBI" id="CHEBI:29108"/>
    </ligand>
</feature>
<feature type="disulfide bond" evidence="7">
    <location>
        <begin position="60"/>
        <end position="76"/>
    </location>
</feature>
<protein>
    <recommendedName>
        <fullName evidence="8">Phospholipase A2</fullName>
        <ecNumber evidence="8">3.1.1.4</ecNumber>
    </recommendedName>
</protein>
<feature type="disulfide bond" evidence="7">
    <location>
        <begin position="82"/>
        <end position="129"/>
    </location>
</feature>
<dbReference type="AlphaFoldDB" id="A0A3Q2Y8X0"/>
<feature type="domain" description="Phospholipase A2-like central" evidence="9">
    <location>
        <begin position="33"/>
        <end position="156"/>
    </location>
</feature>